<organism evidence="1 2">
    <name type="scientific">Siculibacillus lacustris</name>
    <dbReference type="NCBI Taxonomy" id="1549641"/>
    <lineage>
        <taxon>Bacteria</taxon>
        <taxon>Pseudomonadati</taxon>
        <taxon>Pseudomonadota</taxon>
        <taxon>Alphaproteobacteria</taxon>
        <taxon>Hyphomicrobiales</taxon>
        <taxon>Ancalomicrobiaceae</taxon>
        <taxon>Siculibacillus</taxon>
    </lineage>
</organism>
<dbReference type="AlphaFoldDB" id="A0A4Q9VR85"/>
<keyword evidence="2" id="KW-1185">Reference proteome</keyword>
<reference evidence="1 2" key="1">
    <citation type="submission" date="2019-02" db="EMBL/GenBank/DDBJ databases">
        <title>Siculibacillus lacustris gen. nov., sp. nov., a new rosette-forming bacterium isolated from a freshwater crater lake (Lake St. Ana, Romania).</title>
        <authorList>
            <person name="Felfoldi T."/>
            <person name="Marton Z."/>
            <person name="Szabo A."/>
            <person name="Mentes A."/>
            <person name="Boka K."/>
            <person name="Marialigeti K."/>
            <person name="Mathe I."/>
            <person name="Koncz M."/>
            <person name="Schumann P."/>
            <person name="Toth E."/>
        </authorList>
    </citation>
    <scope>NUCLEOTIDE SEQUENCE [LARGE SCALE GENOMIC DNA]</scope>
    <source>
        <strain evidence="1 2">SA-279</strain>
    </source>
</reference>
<dbReference type="EMBL" id="SJFN01000011">
    <property type="protein sequence ID" value="TBW38401.1"/>
    <property type="molecule type" value="Genomic_DNA"/>
</dbReference>
<gene>
    <name evidence="1" type="ORF">EYW49_09015</name>
</gene>
<accession>A0A4Q9VR85</accession>
<name>A0A4Q9VR85_9HYPH</name>
<protein>
    <submittedName>
        <fullName evidence="1">Uncharacterized protein</fullName>
    </submittedName>
</protein>
<sequence>MAKLAGLDLAGWHDAACCNYDLASGEATAEGVVVDGGIGAVVVDMTVGGTKCAVAGPQAILSPIGRGYGWSKIGDPKARRSLRARWKDLFGCAAAEPHMTDFAAGVTALAAGAERVLFCVPDRPEMSERPQQMLLRGLTGRGRSRPTLLWRSVAVLLDALDGGRLSNVAAGMMIVVLTHEGDGIAMQRFVLRGLDAHDGVLAPERAAVGRVFWPTWGLECLLETLTRELHAANPALEEFGAETPRLPLTLLLIEPPFELPEIIRRDNGDWLQIDAPVERPITPDFDVADPDLPPADLVLVTSPLAARHRDRLEADVRRAWPGVEVMALNPASAARGALYAAERIARDIPHYLDRLDPIALAVLRDDEPVFQDLIPRDATVPGNREYVSEPITTLMWATGMTQANFYIQKGEREIRHWKTAEMEAPSTAQPLILHLRQTPAQGWATLTVTSPTWELLRARPIVLDWNSDELKVDERSPEEILNSLERPPPVVPNRIRHEAHIGLWNGEFRRPGLLSVLRSLDAASPDDLSGLVAMLRSSYTLREKTKDGLPLARQVYAIGSDGEVPSIVAPADVARLDRILAAVAQRMATVVAKRRPPTNNELLLTATWAFGRCPAAVQTLLVDAYLQDRNAQPHPLVITHHSRRALIHGLGRCISDGALAVRLIRSLLDGEPSSDALGAAGALLSRPVATPLHLSDEDMGDIVGLLIKQFRRIRRGMSFGVTLKYALLCAAGLLRIRERLPRALIVRSSVEAQQLLTEIEVIADQIELRPGRPVPGRAAKLAIMGDLIEYLNGTGGNPDILTNVATLSDDKDGGDRDDGDA</sequence>
<comment type="caution">
    <text evidence="1">The sequence shown here is derived from an EMBL/GenBank/DDBJ whole genome shotgun (WGS) entry which is preliminary data.</text>
</comment>
<dbReference type="OrthoDB" id="5523400at2"/>
<evidence type="ECO:0000313" key="2">
    <source>
        <dbReference type="Proteomes" id="UP000292781"/>
    </source>
</evidence>
<proteinExistence type="predicted"/>
<dbReference type="Proteomes" id="UP000292781">
    <property type="component" value="Unassembled WGS sequence"/>
</dbReference>
<evidence type="ECO:0000313" key="1">
    <source>
        <dbReference type="EMBL" id="TBW38401.1"/>
    </source>
</evidence>
<dbReference type="RefSeq" id="WP_131308517.1">
    <property type="nucleotide sequence ID" value="NZ_SJFN01000011.1"/>
</dbReference>